<dbReference type="Pfam" id="PF00149">
    <property type="entry name" value="Metallophos"/>
    <property type="match status" value="1"/>
</dbReference>
<comment type="caution">
    <text evidence="2">The sequence shown here is derived from an EMBL/GenBank/DDBJ whole genome shotgun (WGS) entry which is preliminary data.</text>
</comment>
<keyword evidence="3" id="KW-1185">Reference proteome</keyword>
<dbReference type="Proteomes" id="UP000220797">
    <property type="component" value="Unassembled WGS sequence"/>
</dbReference>
<sequence>MVLIKVQNNQGKSINENSFSPFYFILYGDIQYGMLRSDIGWFEERILLKKAIEKTNKLKPPFVIAMGDLSNANPSTEAQNEQYNDLKEDFKLLNKSIDLYVFCGNHDVGNSPTCETIKKYEDVWGDGYYSFIYNNCGFIILNSSILYDDTYVKSLRDKQLEWLEETLKKMQSLNLKYKFIFMHHPLMYDNIDEDENIGLIYVDKIRLYVDKNRFHIKKETRLIIYELMKKYNVNHIFCAHLHFNKEGNIDSNIKQIVISAVGMQVRDDKSGILIVQVNEKNVDYKYYPFDYIPNMISN</sequence>
<dbReference type="EC" id="3.1.3.16" evidence="2"/>
<name>A0A1J1GX10_PLAGA</name>
<dbReference type="Gene3D" id="3.60.21.10">
    <property type="match status" value="1"/>
</dbReference>
<dbReference type="AlphaFoldDB" id="A0A1J1GX10"/>
<dbReference type="GO" id="GO:0004722">
    <property type="term" value="F:protein serine/threonine phosphatase activity"/>
    <property type="evidence" value="ECO:0007669"/>
    <property type="project" value="UniProtKB-EC"/>
</dbReference>
<dbReference type="OrthoDB" id="45007at2759"/>
<keyword evidence="2" id="KW-0378">Hydrolase</keyword>
<dbReference type="InterPro" id="IPR051918">
    <property type="entry name" value="STPP_CPPED1"/>
</dbReference>
<proteinExistence type="predicted"/>
<evidence type="ECO:0000259" key="1">
    <source>
        <dbReference type="Pfam" id="PF00149"/>
    </source>
</evidence>
<dbReference type="InterPro" id="IPR029052">
    <property type="entry name" value="Metallo-depent_PP-like"/>
</dbReference>
<protein>
    <submittedName>
        <fullName evidence="2">Serine/threonine protein phosphatase CPPED1, putative</fullName>
        <ecNumber evidence="2">3.1.3.16</ecNumber>
    </submittedName>
</protein>
<dbReference type="SUPFAM" id="SSF56300">
    <property type="entry name" value="Metallo-dependent phosphatases"/>
    <property type="match status" value="1"/>
</dbReference>
<dbReference type="EMBL" id="CVMV01000045">
    <property type="protein sequence ID" value="CRG95559.1"/>
    <property type="molecule type" value="Genomic_DNA"/>
</dbReference>
<dbReference type="PANTHER" id="PTHR43143">
    <property type="entry name" value="METALLOPHOSPHOESTERASE, CALCINEURIN SUPERFAMILY"/>
    <property type="match status" value="1"/>
</dbReference>
<dbReference type="PANTHER" id="PTHR43143:SF1">
    <property type="entry name" value="SERINE_THREONINE-PROTEIN PHOSPHATASE CPPED1"/>
    <property type="match status" value="1"/>
</dbReference>
<dbReference type="InterPro" id="IPR004843">
    <property type="entry name" value="Calcineurin-like_PHP"/>
</dbReference>
<evidence type="ECO:0000313" key="2">
    <source>
        <dbReference type="EMBL" id="CRG95559.1"/>
    </source>
</evidence>
<feature type="domain" description="Calcineurin-like phosphoesterase" evidence="1">
    <location>
        <begin position="27"/>
        <end position="242"/>
    </location>
</feature>
<gene>
    <name evidence="2" type="primary">CPPED1</name>
    <name evidence="2" type="ORF">PGAL8A_00275700</name>
</gene>
<evidence type="ECO:0000313" key="3">
    <source>
        <dbReference type="Proteomes" id="UP000220797"/>
    </source>
</evidence>
<dbReference type="OMA" id="NEPTHET"/>
<reference evidence="2" key="1">
    <citation type="submission" date="2015-04" db="EMBL/GenBank/DDBJ databases">
        <authorList>
            <consortium name="Pathogen Informatics"/>
        </authorList>
    </citation>
    <scope>NUCLEOTIDE SEQUENCE [LARGE SCALE GENOMIC DNA]</scope>
    <source>
        <strain evidence="2">8A</strain>
    </source>
</reference>
<dbReference type="VEuPathDB" id="PlasmoDB:PGAL8A_00275700"/>
<accession>A0A1J1GX10</accession>
<dbReference type="RefSeq" id="XP_028528368.1">
    <property type="nucleotide sequence ID" value="XM_028671746.1"/>
</dbReference>
<dbReference type="GeneID" id="39731289"/>
<organism evidence="2 3">
    <name type="scientific">Plasmodium gallinaceum</name>
    <dbReference type="NCBI Taxonomy" id="5849"/>
    <lineage>
        <taxon>Eukaryota</taxon>
        <taxon>Sar</taxon>
        <taxon>Alveolata</taxon>
        <taxon>Apicomplexa</taxon>
        <taxon>Aconoidasida</taxon>
        <taxon>Haemosporida</taxon>
        <taxon>Plasmodiidae</taxon>
        <taxon>Plasmodium</taxon>
        <taxon>Plasmodium (Haemamoeba)</taxon>
    </lineage>
</organism>